<evidence type="ECO:0000256" key="7">
    <source>
        <dbReference type="SAM" id="MobiDB-lite"/>
    </source>
</evidence>
<dbReference type="STRING" id="1126212.K2RQH4"/>
<name>K2RQH4_MACPH</name>
<dbReference type="PANTHER" id="PTHR15301:SF3">
    <property type="entry name" value="PROTEIN NSG1-RELATED"/>
    <property type="match status" value="1"/>
</dbReference>
<dbReference type="AlphaFoldDB" id="K2RQH4"/>
<feature type="region of interest" description="Disordered" evidence="7">
    <location>
        <begin position="219"/>
        <end position="241"/>
    </location>
</feature>
<evidence type="ECO:0000256" key="2">
    <source>
        <dbReference type="ARBA" id="ARBA00007475"/>
    </source>
</evidence>
<keyword evidence="3 8" id="KW-0812">Transmembrane</keyword>
<feature type="compositionally biased region" description="Low complexity" evidence="7">
    <location>
        <begin position="127"/>
        <end position="141"/>
    </location>
</feature>
<sequence>MPSDSSHSTTAALDDYGDQPPSLHTTSQPPPQILRPLPRRPFELNLTPATSSSSANSSQPSPNPNNARDAFSAQLDARLASSASTSAPRSATPGGSQDDAADDVKRSRSILNLTASTLFGIYQPTASSGGASGGPDASEPATPWGTGAETPAYCGFGSSSELREWEQLRLAGLGSRNAASPKLPPMLSSSSSATAAAAGAEAPAGGRRDFSGDLSGFAAASPSTSSAIKRRRSDASTGAGTEKGGNRILGVLARVLALFGFGVVYGVMISHLHDNRHIAPVRVEGIDRGHWGYLVFWGLAGVAVGSALPWVDLFWERESATAAGAKSKNGRRVKGQVPGTVGSRSRDSVGQDWNDVVRSVGAFVGIAFAIRKLPWQSTLQVSLTLALVNPALWYLLDRSKPGFTLSMLVGLTGTAIMLLLGQHADSVAFIPSPPIVGGSGPSSSVRLGGGPGRFGAGNGTGGGANGDYESTVGVATWFASVLFCSCVCFGNIGRKLAIQG</sequence>
<keyword evidence="5 8" id="KW-1133">Transmembrane helix</keyword>
<dbReference type="InterPro" id="IPR025929">
    <property type="entry name" value="INSIG_fam"/>
</dbReference>
<dbReference type="OrthoDB" id="205546at2759"/>
<evidence type="ECO:0000256" key="3">
    <source>
        <dbReference type="ARBA" id="ARBA00022692"/>
    </source>
</evidence>
<comment type="subcellular location">
    <subcellularLocation>
        <location evidence="1">Endoplasmic reticulum membrane</location>
        <topology evidence="1">Multi-pass membrane protein</topology>
    </subcellularLocation>
</comment>
<evidence type="ECO:0000256" key="6">
    <source>
        <dbReference type="ARBA" id="ARBA00023136"/>
    </source>
</evidence>
<comment type="similarity">
    <text evidence="2">Belongs to the INSIG family.</text>
</comment>
<dbReference type="VEuPathDB" id="FungiDB:MPH_07902"/>
<proteinExistence type="inferred from homology"/>
<feature type="region of interest" description="Disordered" evidence="7">
    <location>
        <begin position="127"/>
        <end position="152"/>
    </location>
</feature>
<evidence type="ECO:0000313" key="10">
    <source>
        <dbReference type="Proteomes" id="UP000007129"/>
    </source>
</evidence>
<dbReference type="HOGENOM" id="CLU_039316_1_0_1"/>
<dbReference type="EMBL" id="AHHD01000334">
    <property type="protein sequence ID" value="EKG15002.1"/>
    <property type="molecule type" value="Genomic_DNA"/>
</dbReference>
<feature type="compositionally biased region" description="Polar residues" evidence="7">
    <location>
        <begin position="1"/>
        <end position="11"/>
    </location>
</feature>
<protein>
    <submittedName>
        <fullName evidence="9">Insulin-induced</fullName>
    </submittedName>
</protein>
<dbReference type="InParanoid" id="K2RQH4"/>
<feature type="region of interest" description="Disordered" evidence="7">
    <location>
        <begin position="325"/>
        <end position="346"/>
    </location>
</feature>
<feature type="transmembrane region" description="Helical" evidence="8">
    <location>
        <begin position="251"/>
        <end position="270"/>
    </location>
</feature>
<keyword evidence="6 8" id="KW-0472">Membrane</keyword>
<reference evidence="9 10" key="1">
    <citation type="journal article" date="2012" name="BMC Genomics">
        <title>Tools to kill: Genome of one of the most destructive plant pathogenic fungi Macrophomina phaseolina.</title>
        <authorList>
            <person name="Islam M.S."/>
            <person name="Haque M.S."/>
            <person name="Islam M.M."/>
            <person name="Emdad E.M."/>
            <person name="Halim A."/>
            <person name="Hossen Q.M.M."/>
            <person name="Hossain M.Z."/>
            <person name="Ahmed B."/>
            <person name="Rahim S."/>
            <person name="Rahman M.S."/>
            <person name="Alam M.M."/>
            <person name="Hou S."/>
            <person name="Wan X."/>
            <person name="Saito J.A."/>
            <person name="Alam M."/>
        </authorList>
    </citation>
    <scope>NUCLEOTIDE SEQUENCE [LARGE SCALE GENOMIC DNA]</scope>
    <source>
        <strain evidence="9 10">MS6</strain>
    </source>
</reference>
<feature type="region of interest" description="Disordered" evidence="7">
    <location>
        <begin position="1"/>
        <end position="105"/>
    </location>
</feature>
<dbReference type="Pfam" id="PF07281">
    <property type="entry name" value="INSIG"/>
    <property type="match status" value="1"/>
</dbReference>
<dbReference type="eggNOG" id="ENOG502S4EI">
    <property type="taxonomic scope" value="Eukaryota"/>
</dbReference>
<dbReference type="GO" id="GO:0016126">
    <property type="term" value="P:sterol biosynthetic process"/>
    <property type="evidence" value="ECO:0007669"/>
    <property type="project" value="TreeGrafter"/>
</dbReference>
<feature type="transmembrane region" description="Helical" evidence="8">
    <location>
        <begin position="291"/>
        <end position="311"/>
    </location>
</feature>
<feature type="compositionally biased region" description="Low complexity" evidence="7">
    <location>
        <begin position="48"/>
        <end position="67"/>
    </location>
</feature>
<dbReference type="PANTHER" id="PTHR15301">
    <property type="entry name" value="INSULIN-INDUCED GENE 1"/>
    <property type="match status" value="1"/>
</dbReference>
<evidence type="ECO:0000256" key="4">
    <source>
        <dbReference type="ARBA" id="ARBA00022824"/>
    </source>
</evidence>
<comment type="caution">
    <text evidence="9">The sequence shown here is derived from an EMBL/GenBank/DDBJ whole genome shotgun (WGS) entry which is preliminary data.</text>
</comment>
<feature type="transmembrane region" description="Helical" evidence="8">
    <location>
        <begin position="474"/>
        <end position="492"/>
    </location>
</feature>
<accession>K2RQH4</accession>
<evidence type="ECO:0000256" key="5">
    <source>
        <dbReference type="ARBA" id="ARBA00022989"/>
    </source>
</evidence>
<evidence type="ECO:0000313" key="9">
    <source>
        <dbReference type="EMBL" id="EKG15002.1"/>
    </source>
</evidence>
<feature type="transmembrane region" description="Helical" evidence="8">
    <location>
        <begin position="378"/>
        <end position="396"/>
    </location>
</feature>
<evidence type="ECO:0000256" key="8">
    <source>
        <dbReference type="SAM" id="Phobius"/>
    </source>
</evidence>
<evidence type="ECO:0000256" key="1">
    <source>
        <dbReference type="ARBA" id="ARBA00004477"/>
    </source>
</evidence>
<dbReference type="Proteomes" id="UP000007129">
    <property type="component" value="Unassembled WGS sequence"/>
</dbReference>
<feature type="compositionally biased region" description="Low complexity" evidence="7">
    <location>
        <begin position="77"/>
        <end position="93"/>
    </location>
</feature>
<organism evidence="9 10">
    <name type="scientific">Macrophomina phaseolina (strain MS6)</name>
    <name type="common">Charcoal rot fungus</name>
    <dbReference type="NCBI Taxonomy" id="1126212"/>
    <lineage>
        <taxon>Eukaryota</taxon>
        <taxon>Fungi</taxon>
        <taxon>Dikarya</taxon>
        <taxon>Ascomycota</taxon>
        <taxon>Pezizomycotina</taxon>
        <taxon>Dothideomycetes</taxon>
        <taxon>Dothideomycetes incertae sedis</taxon>
        <taxon>Botryosphaeriales</taxon>
        <taxon>Botryosphaeriaceae</taxon>
        <taxon>Macrophomina</taxon>
    </lineage>
</organism>
<dbReference type="GO" id="GO:0005789">
    <property type="term" value="C:endoplasmic reticulum membrane"/>
    <property type="evidence" value="ECO:0007669"/>
    <property type="project" value="UniProtKB-SubCell"/>
</dbReference>
<feature type="transmembrane region" description="Helical" evidence="8">
    <location>
        <begin position="403"/>
        <end position="424"/>
    </location>
</feature>
<gene>
    <name evidence="9" type="ORF">MPH_07902</name>
</gene>
<keyword evidence="4" id="KW-0256">Endoplasmic reticulum</keyword>